<proteinExistence type="predicted"/>
<comment type="caution">
    <text evidence="1">The sequence shown here is derived from an EMBL/GenBank/DDBJ whole genome shotgun (WGS) entry which is preliminary data.</text>
</comment>
<protein>
    <submittedName>
        <fullName evidence="1">Uncharacterized protein</fullName>
    </submittedName>
</protein>
<accession>A0A844GCR4</accession>
<organism evidence="1 2">
    <name type="scientific">Paludibacterium denitrificans</name>
    <dbReference type="NCBI Taxonomy" id="2675226"/>
    <lineage>
        <taxon>Bacteria</taxon>
        <taxon>Pseudomonadati</taxon>
        <taxon>Pseudomonadota</taxon>
        <taxon>Betaproteobacteria</taxon>
        <taxon>Neisseriales</taxon>
        <taxon>Chromobacteriaceae</taxon>
        <taxon>Paludibacterium</taxon>
    </lineage>
</organism>
<keyword evidence="2" id="KW-1185">Reference proteome</keyword>
<reference evidence="1 2" key="1">
    <citation type="submission" date="2019-11" db="EMBL/GenBank/DDBJ databases">
        <title>Draft genome sequence of Paludibacterium sp. dN18-1.</title>
        <authorList>
            <person name="Im W.-T."/>
        </authorList>
    </citation>
    <scope>NUCLEOTIDE SEQUENCE [LARGE SCALE GENOMIC DNA]</scope>
    <source>
        <strain evidence="2">dN 18-1</strain>
    </source>
</reference>
<sequence length="97" mass="11279">MPQPKEMVRYSQKLEWPDFPTARLPFANKFKSNSLLESQQIAALHANPEQPETASATSHMEEKLTHMLMLKEDWQIEEGIADWQDYAEEESDDTDNL</sequence>
<evidence type="ECO:0000313" key="1">
    <source>
        <dbReference type="EMBL" id="MTD33140.1"/>
    </source>
</evidence>
<gene>
    <name evidence="1" type="ORF">GKE73_08140</name>
</gene>
<dbReference type="RefSeq" id="WP_230371558.1">
    <property type="nucleotide sequence ID" value="NZ_WLYX01000001.1"/>
</dbReference>
<dbReference type="AlphaFoldDB" id="A0A844GCR4"/>
<name>A0A844GCR4_9NEIS</name>
<dbReference type="Proteomes" id="UP000446658">
    <property type="component" value="Unassembled WGS sequence"/>
</dbReference>
<dbReference type="EMBL" id="WLYX01000001">
    <property type="protein sequence ID" value="MTD33140.1"/>
    <property type="molecule type" value="Genomic_DNA"/>
</dbReference>
<evidence type="ECO:0000313" key="2">
    <source>
        <dbReference type="Proteomes" id="UP000446658"/>
    </source>
</evidence>